<protein>
    <submittedName>
        <fullName evidence="1">Uncharacterized protein</fullName>
    </submittedName>
</protein>
<reference evidence="1" key="1">
    <citation type="journal article" date="2020" name="Fungal Divers.">
        <title>Resolving the Mortierellaceae phylogeny through synthesis of multi-gene phylogenetics and phylogenomics.</title>
        <authorList>
            <person name="Vandepol N."/>
            <person name="Liber J."/>
            <person name="Desiro A."/>
            <person name="Na H."/>
            <person name="Kennedy M."/>
            <person name="Barry K."/>
            <person name="Grigoriev I.V."/>
            <person name="Miller A.N."/>
            <person name="O'Donnell K."/>
            <person name="Stajich J.E."/>
            <person name="Bonito G."/>
        </authorList>
    </citation>
    <scope>NUCLEOTIDE SEQUENCE</scope>
    <source>
        <strain evidence="1">NRRL 28262</strain>
    </source>
</reference>
<evidence type="ECO:0000313" key="2">
    <source>
        <dbReference type="Proteomes" id="UP001194580"/>
    </source>
</evidence>
<comment type="caution">
    <text evidence="1">The sequence shown here is derived from an EMBL/GenBank/DDBJ whole genome shotgun (WGS) entry which is preliminary data.</text>
</comment>
<proteinExistence type="predicted"/>
<dbReference type="AlphaFoldDB" id="A0AAD4DFX0"/>
<name>A0AAD4DFX0_9FUNG</name>
<sequence length="93" mass="10821">MSQKQSPAMIDMMSQSFTEPILHMDQLDLEVVRVIKDQADTLTRLEMDIGQSAKGKRHMYCIFQLLLACTSLRRFMYHNQTQANLFKEVVLVL</sequence>
<dbReference type="Proteomes" id="UP001194580">
    <property type="component" value="Unassembled WGS sequence"/>
</dbReference>
<accession>A0AAD4DFX0</accession>
<organism evidence="1 2">
    <name type="scientific">Linnemannia exigua</name>
    <dbReference type="NCBI Taxonomy" id="604196"/>
    <lineage>
        <taxon>Eukaryota</taxon>
        <taxon>Fungi</taxon>
        <taxon>Fungi incertae sedis</taxon>
        <taxon>Mucoromycota</taxon>
        <taxon>Mortierellomycotina</taxon>
        <taxon>Mortierellomycetes</taxon>
        <taxon>Mortierellales</taxon>
        <taxon>Mortierellaceae</taxon>
        <taxon>Linnemannia</taxon>
    </lineage>
</organism>
<gene>
    <name evidence="1" type="ORF">BGZ95_006520</name>
</gene>
<evidence type="ECO:0000313" key="1">
    <source>
        <dbReference type="EMBL" id="KAG0277093.1"/>
    </source>
</evidence>
<dbReference type="EMBL" id="JAAAIL010000304">
    <property type="protein sequence ID" value="KAG0277093.1"/>
    <property type="molecule type" value="Genomic_DNA"/>
</dbReference>
<keyword evidence="2" id="KW-1185">Reference proteome</keyword>